<sequence length="126" mass="14828">MSEITRLSYHVLNSGLLRQNYDAGDLARSYRCGDELTGFKALQLVVIPECHRNNIRCSRTIKQITTCIWDEHTTRSDKEYFIDLASQVNRMLVNQRPYRTIRKRPRRMPDMEHNSLSLTLFYGGNF</sequence>
<protein>
    <submittedName>
        <fullName evidence="1">5546_t:CDS:1</fullName>
    </submittedName>
</protein>
<gene>
    <name evidence="1" type="ORF">DERYTH_LOCUS2486</name>
</gene>
<evidence type="ECO:0000313" key="1">
    <source>
        <dbReference type="EMBL" id="CAG8492507.1"/>
    </source>
</evidence>
<comment type="caution">
    <text evidence="1">The sequence shown here is derived from an EMBL/GenBank/DDBJ whole genome shotgun (WGS) entry which is preliminary data.</text>
</comment>
<keyword evidence="2" id="KW-1185">Reference proteome</keyword>
<dbReference type="Proteomes" id="UP000789405">
    <property type="component" value="Unassembled WGS sequence"/>
</dbReference>
<reference evidence="1" key="1">
    <citation type="submission" date="2021-06" db="EMBL/GenBank/DDBJ databases">
        <authorList>
            <person name="Kallberg Y."/>
            <person name="Tangrot J."/>
            <person name="Rosling A."/>
        </authorList>
    </citation>
    <scope>NUCLEOTIDE SEQUENCE</scope>
    <source>
        <strain evidence="1">MA453B</strain>
    </source>
</reference>
<dbReference type="EMBL" id="CAJVPY010000797">
    <property type="protein sequence ID" value="CAG8492507.1"/>
    <property type="molecule type" value="Genomic_DNA"/>
</dbReference>
<evidence type="ECO:0000313" key="2">
    <source>
        <dbReference type="Proteomes" id="UP000789405"/>
    </source>
</evidence>
<dbReference type="OrthoDB" id="2360971at2759"/>
<proteinExistence type="predicted"/>
<organism evidence="1 2">
    <name type="scientific">Dentiscutata erythropus</name>
    <dbReference type="NCBI Taxonomy" id="1348616"/>
    <lineage>
        <taxon>Eukaryota</taxon>
        <taxon>Fungi</taxon>
        <taxon>Fungi incertae sedis</taxon>
        <taxon>Mucoromycota</taxon>
        <taxon>Glomeromycotina</taxon>
        <taxon>Glomeromycetes</taxon>
        <taxon>Diversisporales</taxon>
        <taxon>Gigasporaceae</taxon>
        <taxon>Dentiscutata</taxon>
    </lineage>
</organism>
<dbReference type="AlphaFoldDB" id="A0A9N8WRN2"/>
<name>A0A9N8WRN2_9GLOM</name>
<accession>A0A9N8WRN2</accession>